<dbReference type="GO" id="GO:0002949">
    <property type="term" value="P:tRNA threonylcarbamoyladenosine modification"/>
    <property type="evidence" value="ECO:0007669"/>
    <property type="project" value="InterPro"/>
</dbReference>
<dbReference type="NCBIfam" id="TIGR00150">
    <property type="entry name" value="T6A_YjeE"/>
    <property type="match status" value="1"/>
</dbReference>
<evidence type="ECO:0000256" key="1">
    <source>
        <dbReference type="ARBA" id="ARBA00004496"/>
    </source>
</evidence>
<dbReference type="Proteomes" id="UP000243688">
    <property type="component" value="Unassembled WGS sequence"/>
</dbReference>
<keyword evidence="5" id="KW-0819">tRNA processing</keyword>
<comment type="similarity">
    <text evidence="2">Belongs to the TsaE family.</text>
</comment>
<dbReference type="Gene3D" id="3.40.50.300">
    <property type="entry name" value="P-loop containing nucleotide triphosphate hydrolases"/>
    <property type="match status" value="1"/>
</dbReference>
<dbReference type="SUPFAM" id="SSF52540">
    <property type="entry name" value="P-loop containing nucleoside triphosphate hydrolases"/>
    <property type="match status" value="1"/>
</dbReference>
<keyword evidence="6" id="KW-0479">Metal-binding</keyword>
<evidence type="ECO:0000256" key="10">
    <source>
        <dbReference type="ARBA" id="ARBA00032441"/>
    </source>
</evidence>
<dbReference type="PANTHER" id="PTHR33540">
    <property type="entry name" value="TRNA THREONYLCARBAMOYLADENOSINE BIOSYNTHESIS PROTEIN TSAE"/>
    <property type="match status" value="1"/>
</dbReference>
<keyword evidence="7" id="KW-0547">Nucleotide-binding</keyword>
<comment type="caution">
    <text evidence="11">The sequence shown here is derived from an EMBL/GenBank/DDBJ whole genome shotgun (WGS) entry which is preliminary data.</text>
</comment>
<evidence type="ECO:0000256" key="7">
    <source>
        <dbReference type="ARBA" id="ARBA00022741"/>
    </source>
</evidence>
<name>A0A2A6DZ62_9BACL</name>
<evidence type="ECO:0000256" key="5">
    <source>
        <dbReference type="ARBA" id="ARBA00022694"/>
    </source>
</evidence>
<sequence>MTESVSIWRYESDAPAATEALAKAIADLAGPGTVIGLDGDLGAGKTTFARAFARALGVGGEIVSPTFVLIREYEDGRLPLYHMDAYRLSEEEASELALDEYFFGPGVTLVEWAQNIEALFPARHLRIRIGHAGGDRRDIRLEPRGEPYEQWCEALRRADILAR</sequence>
<protein>
    <recommendedName>
        <fullName evidence="3">tRNA threonylcarbamoyladenosine biosynthesis protein TsaE</fullName>
    </recommendedName>
    <alternativeName>
        <fullName evidence="10">t(6)A37 threonylcarbamoyladenosine biosynthesis protein TsaE</fullName>
    </alternativeName>
</protein>
<accession>A0A2A6DZ62</accession>
<proteinExistence type="inferred from homology"/>
<organism evidence="11 12">
    <name type="scientific">Candidatus Reconcilbacillus cellulovorans</name>
    <dbReference type="NCBI Taxonomy" id="1906605"/>
    <lineage>
        <taxon>Bacteria</taxon>
        <taxon>Bacillati</taxon>
        <taxon>Bacillota</taxon>
        <taxon>Bacilli</taxon>
        <taxon>Bacillales</taxon>
        <taxon>Paenibacillaceae</taxon>
        <taxon>Candidatus Reconcilbacillus</taxon>
    </lineage>
</organism>
<evidence type="ECO:0000256" key="2">
    <source>
        <dbReference type="ARBA" id="ARBA00007599"/>
    </source>
</evidence>
<dbReference type="PANTHER" id="PTHR33540:SF2">
    <property type="entry name" value="TRNA THREONYLCARBAMOYLADENOSINE BIOSYNTHESIS PROTEIN TSAE"/>
    <property type="match status" value="1"/>
</dbReference>
<dbReference type="InterPro" id="IPR027417">
    <property type="entry name" value="P-loop_NTPase"/>
</dbReference>
<evidence type="ECO:0000256" key="9">
    <source>
        <dbReference type="ARBA" id="ARBA00022842"/>
    </source>
</evidence>
<evidence type="ECO:0000256" key="4">
    <source>
        <dbReference type="ARBA" id="ARBA00022490"/>
    </source>
</evidence>
<keyword evidence="9" id="KW-0460">Magnesium</keyword>
<evidence type="ECO:0000256" key="6">
    <source>
        <dbReference type="ARBA" id="ARBA00022723"/>
    </source>
</evidence>
<dbReference type="Pfam" id="PF02367">
    <property type="entry name" value="TsaE"/>
    <property type="match status" value="1"/>
</dbReference>
<dbReference type="AlphaFoldDB" id="A0A2A6DZ62"/>
<dbReference type="GO" id="GO:0046872">
    <property type="term" value="F:metal ion binding"/>
    <property type="evidence" value="ECO:0007669"/>
    <property type="project" value="UniProtKB-KW"/>
</dbReference>
<dbReference type="InterPro" id="IPR003442">
    <property type="entry name" value="T6A_TsaE"/>
</dbReference>
<gene>
    <name evidence="11" type="ORF">BLM47_10490</name>
</gene>
<evidence type="ECO:0000256" key="8">
    <source>
        <dbReference type="ARBA" id="ARBA00022840"/>
    </source>
</evidence>
<evidence type="ECO:0000313" key="11">
    <source>
        <dbReference type="EMBL" id="PDO09839.1"/>
    </source>
</evidence>
<dbReference type="GO" id="GO:0016740">
    <property type="term" value="F:transferase activity"/>
    <property type="evidence" value="ECO:0007669"/>
    <property type="project" value="UniProtKB-KW"/>
</dbReference>
<keyword evidence="8" id="KW-0067">ATP-binding</keyword>
<evidence type="ECO:0000313" key="12">
    <source>
        <dbReference type="Proteomes" id="UP000243688"/>
    </source>
</evidence>
<reference evidence="11 12" key="1">
    <citation type="submission" date="2016-12" db="EMBL/GenBank/DDBJ databases">
        <title>Candidatus Reconcilibacillus cellulovorans genome.</title>
        <authorList>
            <person name="Kolinko S."/>
            <person name="Wu Y.-W."/>
            <person name="Tachea F."/>
            <person name="Denzel E."/>
            <person name="Hiras J."/>
            <person name="Baecker N."/>
            <person name="Chan L.J."/>
            <person name="Eichorst S.A."/>
            <person name="Frey D."/>
            <person name="Adams P.D."/>
            <person name="Pray T."/>
            <person name="Tanjore D."/>
            <person name="Petzold C.J."/>
            <person name="Gladden J.M."/>
            <person name="Simmons B.A."/>
            <person name="Singer S.W."/>
        </authorList>
    </citation>
    <scope>NUCLEOTIDE SEQUENCE [LARGE SCALE GENOMIC DNA]</scope>
    <source>
        <strain evidence="11">JTherm</strain>
    </source>
</reference>
<dbReference type="GO" id="GO:0005737">
    <property type="term" value="C:cytoplasm"/>
    <property type="evidence" value="ECO:0007669"/>
    <property type="project" value="UniProtKB-SubCell"/>
</dbReference>
<evidence type="ECO:0000256" key="3">
    <source>
        <dbReference type="ARBA" id="ARBA00019010"/>
    </source>
</evidence>
<dbReference type="GO" id="GO:0005524">
    <property type="term" value="F:ATP binding"/>
    <property type="evidence" value="ECO:0007669"/>
    <property type="project" value="UniProtKB-KW"/>
</dbReference>
<keyword evidence="4" id="KW-0963">Cytoplasm</keyword>
<keyword evidence="11" id="KW-0808">Transferase</keyword>
<dbReference type="EMBL" id="MOXJ01000026">
    <property type="protein sequence ID" value="PDO09839.1"/>
    <property type="molecule type" value="Genomic_DNA"/>
</dbReference>
<comment type="subcellular location">
    <subcellularLocation>
        <location evidence="1">Cytoplasm</location>
    </subcellularLocation>
</comment>